<dbReference type="PANTHER" id="PTHR43280:SF32">
    <property type="entry name" value="TRANSCRIPTIONAL REGULATORY PROTEIN"/>
    <property type="match status" value="1"/>
</dbReference>
<dbReference type="PROSITE" id="PS01124">
    <property type="entry name" value="HTH_ARAC_FAMILY_2"/>
    <property type="match status" value="1"/>
</dbReference>
<sequence length="282" mass="32280">MKFKGKTGEIFEMLDVDATSCHHLKEIGASELLLAWFTSDGNSLTIDAKPYTFDKNQIICLTEFHKIDFTNIKSLKLLKFNRPFYCIIDHDSEVGCKGALFFGASSVPVLLPNTEEIEILDAVWKMAIIELNSSDNLQLEMLQMMLKRLLILCTRVYKKQHNIADFDSAKVDLIRSFNFLVESNFKNKHTVAEYADLLNKSPKTIANIFSKFSTKTPLQYIHERIMLEARRLIVYTDKPIAEVGYELGFADIQTFSRFFKKNEGDSPTEFKEKMTSGKIANS</sequence>
<name>A0ABV7YW34_9BACT</name>
<evidence type="ECO:0000313" key="6">
    <source>
        <dbReference type="Proteomes" id="UP001595616"/>
    </source>
</evidence>
<dbReference type="InterPro" id="IPR020449">
    <property type="entry name" value="Tscrpt_reg_AraC-type_HTH"/>
</dbReference>
<dbReference type="InterPro" id="IPR018060">
    <property type="entry name" value="HTH_AraC"/>
</dbReference>
<dbReference type="PANTHER" id="PTHR43280">
    <property type="entry name" value="ARAC-FAMILY TRANSCRIPTIONAL REGULATOR"/>
    <property type="match status" value="1"/>
</dbReference>
<dbReference type="Gene3D" id="1.10.10.60">
    <property type="entry name" value="Homeodomain-like"/>
    <property type="match status" value="1"/>
</dbReference>
<proteinExistence type="predicted"/>
<dbReference type="PRINTS" id="PR00032">
    <property type="entry name" value="HTHARAC"/>
</dbReference>
<dbReference type="InterPro" id="IPR009057">
    <property type="entry name" value="Homeodomain-like_sf"/>
</dbReference>
<keyword evidence="3" id="KW-0804">Transcription</keyword>
<dbReference type="EMBL" id="JBHRYQ010000001">
    <property type="protein sequence ID" value="MFC3811052.1"/>
    <property type="molecule type" value="Genomic_DNA"/>
</dbReference>
<protein>
    <submittedName>
        <fullName evidence="5">Helix-turn-helix domain-containing protein</fullName>
    </submittedName>
</protein>
<accession>A0ABV7YW34</accession>
<dbReference type="Pfam" id="PF12833">
    <property type="entry name" value="HTH_18"/>
    <property type="match status" value="1"/>
</dbReference>
<evidence type="ECO:0000256" key="3">
    <source>
        <dbReference type="ARBA" id="ARBA00023163"/>
    </source>
</evidence>
<reference evidence="6" key="1">
    <citation type="journal article" date="2019" name="Int. J. Syst. Evol. Microbiol.">
        <title>The Global Catalogue of Microorganisms (GCM) 10K type strain sequencing project: providing services to taxonomists for standard genome sequencing and annotation.</title>
        <authorList>
            <consortium name="The Broad Institute Genomics Platform"/>
            <consortium name="The Broad Institute Genome Sequencing Center for Infectious Disease"/>
            <person name="Wu L."/>
            <person name="Ma J."/>
        </authorList>
    </citation>
    <scope>NUCLEOTIDE SEQUENCE [LARGE SCALE GENOMIC DNA]</scope>
    <source>
        <strain evidence="6">CECT 7956</strain>
    </source>
</reference>
<gene>
    <name evidence="5" type="ORF">ACFOOI_10335</name>
</gene>
<evidence type="ECO:0000256" key="2">
    <source>
        <dbReference type="ARBA" id="ARBA00023125"/>
    </source>
</evidence>
<evidence type="ECO:0000256" key="1">
    <source>
        <dbReference type="ARBA" id="ARBA00023015"/>
    </source>
</evidence>
<keyword evidence="6" id="KW-1185">Reference proteome</keyword>
<dbReference type="SMART" id="SM00342">
    <property type="entry name" value="HTH_ARAC"/>
    <property type="match status" value="1"/>
</dbReference>
<comment type="caution">
    <text evidence="5">The sequence shown here is derived from an EMBL/GenBank/DDBJ whole genome shotgun (WGS) entry which is preliminary data.</text>
</comment>
<dbReference type="Proteomes" id="UP001595616">
    <property type="component" value="Unassembled WGS sequence"/>
</dbReference>
<evidence type="ECO:0000313" key="5">
    <source>
        <dbReference type="EMBL" id="MFC3811052.1"/>
    </source>
</evidence>
<evidence type="ECO:0000259" key="4">
    <source>
        <dbReference type="PROSITE" id="PS01124"/>
    </source>
</evidence>
<organism evidence="5 6">
    <name type="scientific">Lacihabitans lacunae</name>
    <dbReference type="NCBI Taxonomy" id="1028214"/>
    <lineage>
        <taxon>Bacteria</taxon>
        <taxon>Pseudomonadati</taxon>
        <taxon>Bacteroidota</taxon>
        <taxon>Cytophagia</taxon>
        <taxon>Cytophagales</taxon>
        <taxon>Leadbetterellaceae</taxon>
        <taxon>Lacihabitans</taxon>
    </lineage>
</organism>
<dbReference type="RefSeq" id="WP_379837713.1">
    <property type="nucleotide sequence ID" value="NZ_JBHRYQ010000001.1"/>
</dbReference>
<keyword evidence="1" id="KW-0805">Transcription regulation</keyword>
<feature type="domain" description="HTH araC/xylS-type" evidence="4">
    <location>
        <begin position="175"/>
        <end position="273"/>
    </location>
</feature>
<keyword evidence="2" id="KW-0238">DNA-binding</keyword>
<dbReference type="SUPFAM" id="SSF46689">
    <property type="entry name" value="Homeodomain-like"/>
    <property type="match status" value="1"/>
</dbReference>